<reference evidence="2" key="1">
    <citation type="submission" date="2020-08" db="EMBL/GenBank/DDBJ databases">
        <title>Multicomponent nature underlies the extraordinary mechanical properties of spider dragline silk.</title>
        <authorList>
            <person name="Kono N."/>
            <person name="Nakamura H."/>
            <person name="Mori M."/>
            <person name="Yoshida Y."/>
            <person name="Ohtoshi R."/>
            <person name="Malay A.D."/>
            <person name="Moran D.A.P."/>
            <person name="Tomita M."/>
            <person name="Numata K."/>
            <person name="Arakawa K."/>
        </authorList>
    </citation>
    <scope>NUCLEOTIDE SEQUENCE</scope>
</reference>
<feature type="region of interest" description="Disordered" evidence="1">
    <location>
        <begin position="51"/>
        <end position="73"/>
    </location>
</feature>
<sequence>MKPVYDVIVRLIKTIESLSWAYRQLSDFLQSMQFEYSGKLGALGQTFSKETDPKAEEQIAKAHKPPGPLLMRPLTSQEMRPRIAVTGAASFLPSLAKKKGGLRGPSIGFCGVWLDPSG</sequence>
<keyword evidence="3" id="KW-1185">Reference proteome</keyword>
<dbReference type="EMBL" id="BMAW01130600">
    <property type="protein sequence ID" value="GFU35754.1"/>
    <property type="molecule type" value="Genomic_DNA"/>
</dbReference>
<accession>A0A8X6QPA3</accession>
<organism evidence="2 3">
    <name type="scientific">Nephila pilipes</name>
    <name type="common">Giant wood spider</name>
    <name type="synonym">Nephila maculata</name>
    <dbReference type="NCBI Taxonomy" id="299642"/>
    <lineage>
        <taxon>Eukaryota</taxon>
        <taxon>Metazoa</taxon>
        <taxon>Ecdysozoa</taxon>
        <taxon>Arthropoda</taxon>
        <taxon>Chelicerata</taxon>
        <taxon>Arachnida</taxon>
        <taxon>Araneae</taxon>
        <taxon>Araneomorphae</taxon>
        <taxon>Entelegynae</taxon>
        <taxon>Araneoidea</taxon>
        <taxon>Nephilidae</taxon>
        <taxon>Nephila</taxon>
    </lineage>
</organism>
<gene>
    <name evidence="2" type="ORF">NPIL_691511</name>
</gene>
<comment type="caution">
    <text evidence="2">The sequence shown here is derived from an EMBL/GenBank/DDBJ whole genome shotgun (WGS) entry which is preliminary data.</text>
</comment>
<evidence type="ECO:0000313" key="2">
    <source>
        <dbReference type="EMBL" id="GFU35754.1"/>
    </source>
</evidence>
<proteinExistence type="predicted"/>
<name>A0A8X6QPA3_NEPPI</name>
<evidence type="ECO:0000256" key="1">
    <source>
        <dbReference type="SAM" id="MobiDB-lite"/>
    </source>
</evidence>
<protein>
    <submittedName>
        <fullName evidence="2">Uncharacterized protein</fullName>
    </submittedName>
</protein>
<feature type="compositionally biased region" description="Basic and acidic residues" evidence="1">
    <location>
        <begin position="51"/>
        <end position="60"/>
    </location>
</feature>
<evidence type="ECO:0000313" key="3">
    <source>
        <dbReference type="Proteomes" id="UP000887013"/>
    </source>
</evidence>
<dbReference type="Proteomes" id="UP000887013">
    <property type="component" value="Unassembled WGS sequence"/>
</dbReference>
<dbReference type="AlphaFoldDB" id="A0A8X6QPA3"/>